<evidence type="ECO:0000256" key="1">
    <source>
        <dbReference type="ARBA" id="ARBA00007689"/>
    </source>
</evidence>
<dbReference type="Pfam" id="PF03795">
    <property type="entry name" value="YCII"/>
    <property type="match status" value="1"/>
</dbReference>
<accession>A0A6G8RYD6</accession>
<comment type="similarity">
    <text evidence="1">Belongs to the YciI family.</text>
</comment>
<keyword evidence="4" id="KW-1185">Reference proteome</keyword>
<dbReference type="EMBL" id="CP049801">
    <property type="protein sequence ID" value="QIO06917.1"/>
    <property type="molecule type" value="Genomic_DNA"/>
</dbReference>
<dbReference type="Gene3D" id="3.30.70.1060">
    <property type="entry name" value="Dimeric alpha+beta barrel"/>
    <property type="match status" value="1"/>
</dbReference>
<dbReference type="Proteomes" id="UP000502297">
    <property type="component" value="Chromosome"/>
</dbReference>
<feature type="domain" description="YCII-related" evidence="2">
    <location>
        <begin position="3"/>
        <end position="94"/>
    </location>
</feature>
<name>A0A6G8RYD6_9GAMM</name>
<protein>
    <recommendedName>
        <fullName evidence="2">YCII-related domain-containing protein</fullName>
    </recommendedName>
</protein>
<dbReference type="PANTHER" id="PTHR33606">
    <property type="entry name" value="PROTEIN YCII"/>
    <property type="match status" value="1"/>
</dbReference>
<sequence length="101" mass="11378">MPLFVITCTDHEGTLEKRLTVRPQHLARLEKLDAEGRVIVAGAMPKDRENPQAGFYGSTLILDFDTREELDAWIAEEPFLKEGIYASIDVKPFNKALPHGK</sequence>
<reference evidence="3 4" key="1">
    <citation type="submission" date="2020-03" db="EMBL/GenBank/DDBJ databases">
        <authorList>
            <person name="Zhu W."/>
        </authorList>
    </citation>
    <scope>NUCLEOTIDE SEQUENCE [LARGE SCALE GENOMIC DNA]</scope>
    <source>
        <strain evidence="3 4">323-1</strain>
    </source>
</reference>
<evidence type="ECO:0000259" key="2">
    <source>
        <dbReference type="Pfam" id="PF03795"/>
    </source>
</evidence>
<dbReference type="AlphaFoldDB" id="A0A6G8RYD6"/>
<dbReference type="RefSeq" id="WP_166012174.1">
    <property type="nucleotide sequence ID" value="NZ_CP049801.1"/>
</dbReference>
<dbReference type="InterPro" id="IPR011008">
    <property type="entry name" value="Dimeric_a/b-barrel"/>
</dbReference>
<dbReference type="SUPFAM" id="SSF54909">
    <property type="entry name" value="Dimeric alpha+beta barrel"/>
    <property type="match status" value="1"/>
</dbReference>
<proteinExistence type="inferred from homology"/>
<dbReference type="InterPro" id="IPR051807">
    <property type="entry name" value="Sec-metab_biosynth-assoc"/>
</dbReference>
<dbReference type="PANTHER" id="PTHR33606:SF3">
    <property type="entry name" value="PROTEIN YCII"/>
    <property type="match status" value="1"/>
</dbReference>
<gene>
    <name evidence="3" type="ORF">G8E00_13670</name>
</gene>
<evidence type="ECO:0000313" key="3">
    <source>
        <dbReference type="EMBL" id="QIO06917.1"/>
    </source>
</evidence>
<dbReference type="InterPro" id="IPR005545">
    <property type="entry name" value="YCII"/>
</dbReference>
<organism evidence="3 4">
    <name type="scientific">Acinetobacter shaoyimingii</name>
    <dbReference type="NCBI Taxonomy" id="2715164"/>
    <lineage>
        <taxon>Bacteria</taxon>
        <taxon>Pseudomonadati</taxon>
        <taxon>Pseudomonadota</taxon>
        <taxon>Gammaproteobacteria</taxon>
        <taxon>Moraxellales</taxon>
        <taxon>Moraxellaceae</taxon>
        <taxon>Acinetobacter</taxon>
    </lineage>
</organism>
<dbReference type="KEGG" id="asha:G8E00_13670"/>
<evidence type="ECO:0000313" key="4">
    <source>
        <dbReference type="Proteomes" id="UP000502297"/>
    </source>
</evidence>
<dbReference type="NCBIfam" id="NF009505">
    <property type="entry name" value="PRK12863.1-6"/>
    <property type="match status" value="1"/>
</dbReference>